<dbReference type="InterPro" id="IPR016036">
    <property type="entry name" value="Malonyl_transacylase_ACP-bd"/>
</dbReference>
<accession>A0A9P7H995</accession>
<dbReference type="InterPro" id="IPR014030">
    <property type="entry name" value="Ketoacyl_synth_N"/>
</dbReference>
<dbReference type="FunFam" id="3.40.47.10:FF:000019">
    <property type="entry name" value="Polyketide synthase type I"/>
    <property type="match status" value="1"/>
</dbReference>
<dbReference type="Pfam" id="PF00698">
    <property type="entry name" value="Acyl_transf_1"/>
    <property type="match status" value="1"/>
</dbReference>
<feature type="region of interest" description="C-terminal hotdog fold" evidence="7">
    <location>
        <begin position="1089"/>
        <end position="1236"/>
    </location>
</feature>
<dbReference type="GO" id="GO:0044550">
    <property type="term" value="P:secondary metabolite biosynthetic process"/>
    <property type="evidence" value="ECO:0007669"/>
    <property type="project" value="TreeGrafter"/>
</dbReference>
<evidence type="ECO:0000259" key="11">
    <source>
        <dbReference type="PROSITE" id="PS52019"/>
    </source>
</evidence>
<feature type="active site" description="Proton acceptor; for dehydratase activity" evidence="7">
    <location>
        <position position="964"/>
    </location>
</feature>
<gene>
    <name evidence="12" type="ORF">KAF25_008183</name>
</gene>
<dbReference type="SMART" id="SM00827">
    <property type="entry name" value="PKS_AT"/>
    <property type="match status" value="1"/>
</dbReference>
<dbReference type="InterPro" id="IPR056501">
    <property type="entry name" value="NAD-bd_HRPKS_sdrA"/>
</dbReference>
<evidence type="ECO:0000259" key="9">
    <source>
        <dbReference type="PROSITE" id="PS50075"/>
    </source>
</evidence>
<dbReference type="InterPro" id="IPR049551">
    <property type="entry name" value="PKS_DH_C"/>
</dbReference>
<dbReference type="Gene3D" id="3.40.47.10">
    <property type="match status" value="1"/>
</dbReference>
<dbReference type="InterPro" id="IPR001227">
    <property type="entry name" value="Ac_transferase_dom_sf"/>
</dbReference>
<dbReference type="SUPFAM" id="SSF50129">
    <property type="entry name" value="GroES-like"/>
    <property type="match status" value="1"/>
</dbReference>
<evidence type="ECO:0000256" key="5">
    <source>
        <dbReference type="ARBA" id="ARBA00023002"/>
    </source>
</evidence>
<dbReference type="SUPFAM" id="SSF52151">
    <property type="entry name" value="FabD/lysophospholipase-like"/>
    <property type="match status" value="1"/>
</dbReference>
<dbReference type="PROSITE" id="PS52019">
    <property type="entry name" value="PKS_MFAS_DH"/>
    <property type="match status" value="1"/>
</dbReference>
<dbReference type="SMART" id="SM00829">
    <property type="entry name" value="PKS_ER"/>
    <property type="match status" value="1"/>
</dbReference>
<dbReference type="InterPro" id="IPR020843">
    <property type="entry name" value="ER"/>
</dbReference>
<dbReference type="SUPFAM" id="SSF55048">
    <property type="entry name" value="Probable ACP-binding domain of malonyl-CoA ACP transacylase"/>
    <property type="match status" value="1"/>
</dbReference>
<dbReference type="SMART" id="SM00826">
    <property type="entry name" value="PKS_DH"/>
    <property type="match status" value="1"/>
</dbReference>
<keyword evidence="3" id="KW-0489">Methyltransferase</keyword>
<dbReference type="Pfam" id="PF08659">
    <property type="entry name" value="KR"/>
    <property type="match status" value="1"/>
</dbReference>
<feature type="domain" description="Ketosynthase family 3 (KS3)" evidence="10">
    <location>
        <begin position="2"/>
        <end position="427"/>
    </location>
</feature>
<dbReference type="Gene3D" id="3.90.180.10">
    <property type="entry name" value="Medium-chain alcohol dehydrogenases, catalytic domain"/>
    <property type="match status" value="1"/>
</dbReference>
<feature type="active site" description="Proton donor; for dehydratase activity" evidence="7">
    <location>
        <position position="1154"/>
    </location>
</feature>
<evidence type="ECO:0000259" key="10">
    <source>
        <dbReference type="PROSITE" id="PS52004"/>
    </source>
</evidence>
<dbReference type="GO" id="GO:0032259">
    <property type="term" value="P:methylation"/>
    <property type="evidence" value="ECO:0007669"/>
    <property type="project" value="UniProtKB-KW"/>
</dbReference>
<dbReference type="Proteomes" id="UP000782241">
    <property type="component" value="Unassembled WGS sequence"/>
</dbReference>
<protein>
    <recommendedName>
        <fullName evidence="14">Polyketide synthase</fullName>
    </recommendedName>
</protein>
<dbReference type="SUPFAM" id="SSF53901">
    <property type="entry name" value="Thiolase-like"/>
    <property type="match status" value="1"/>
</dbReference>
<sequence>MEDDIAVVGIGLRFPGEASSPDELWKVLERGESQWSEFPKDRLDIDGYYHPSGDRQGSISFRGAHFIKGNFAAFDAAFFGVSAEDAKAIDPQQRILLEASYEALENAGIRKEDIDGSDAAVYVGSFVKDYEQVCLRDPDWQPQYAATGNGIAIMANRISYFFNLHGPSMTIDTGCSGSLVSVHLAAQSLRTKESSLAIAAGAGMILTPNTMMPMTALNFLSPDGKCFTFDSRANGYGRGEGIGVIVMKRLSDAIRDNDTIRAVIRATKVNQDGHTTGITLPSKEAQVANIKSIYKSADLDFDQTAYVECHGTGTKAGDWRELKAISESLGSVRTIDNPIVVGSVKPNIGHLEGAAGVAGLIKGVLTLEHAKIPPNINFEVANPDIDFKNWKVKVPTEMMDWPLSGLRRVSVNCFGFGGTNAHVIMDEAPRYMSDRGLKGNHNSVETSGSVQSKTDREPGFEPQLFVFSSHEKSGIQRIVESHLPYLKSAETNDAAFLQNYAYTLGCRRSNLEWKYAVVAKSRDDLIKKLQNADDSRCKRTSKNKQPKICFLFCGQGAQFAQMGKDLLPFEAFRDTLEAGSRYMKNILGSPFDLLEEILKDSNLSCISSARISQPATTALQIALVDLFDSFHIAPSYVIGHSSGEIAAAYASGALTKEAAWEVAYYRGVAASSLIRKSPKIEGAMMVVGLSIIDIEGSYDEENWPCQVACINSPRSVTLSGRKENIEHAFSELSEKGIFCRILPVKVAYHSSDMLLVKNEYKSALGLVIPREHLKSVSMFSSVTGKSIDGSQLDKGYWSNNLVSPVMFMSAISAVLKLPADDVPDMIIELSPSATLRSPVLDIADCIEMRNPPTYLAALDRKLHGAISILETIGEAWAHGYKCSVDKIVTRGSYQVPLKALADLPPYPWNHNRSYWHESHLGEANRFREFPRQDLIGAPTADAISFEPRWRGFLRLSENPWIQDHQVQKTIIYPAAGMVTMALQGACQLTKEKNDLLGYEITNLRIEKAMIVPSTSHGLEMAMNFKCVPSTSGDKDQGNAFEFCIYSKQLGSPWEQNATGYIQIRYKCGQWKVGFHQHRKRYDSLKAICKEAVVPRQLYELLDIVGMNYGPVFQNITHILKGDRACLTKVRVPDTQSKMPAKFEYDHLIHPATLDSMFQTPFAIENDPMVPTFVKSIFVSANISRDSSKGFDGYSTATRTGIRDASADIAMIQSTWEQPSVVIGGLHFTGISNTSQDVGEFLPNNRTLCTEITWMEDITCVKAAKFEGFVKTLAHKLPGLSILQIGGTPGTTLCVLRALPSLKEQRPWFSRYSLAQPNRNDKPIDITALVKGTSAEPFVEKRAIDGSEPLPKYDLILVCNQHGVDIGKLRTHLKQPGYLLEGFLYGKYDPAHEEILCHKYTEESGKNAEIKFRLHDQHPPQDWYSVPGVIILLPDNPPSETQSLAGKLIIERHSILQLRTMQLNEVLSEPERLKGKIVISLLDFSEGPNAGASVYNWSEADFKAFHALHQQAKGILWVSRSANMKPMNPKGAPIIALARTLMSEDPLKTFATFDLGMDTSLNCPSVVKNVDRIFLQTFVSAQGSGPRELEYAEKDGVLFIPRLVPISPLNDIVENGVSNEITSVAFHGYPRHLKLELSQPGLTEGSLIFTAGTTFAPKPGEIEIIFESAPLNFVDLETAMGRTVDSNVGSEIRGRVGRIGRNVSGFITGDRVSGLVAGGSIQSNANVDSRLVSKWSFDLPLNHCLSAYHCFVNIGRLGQGKTSVLIHAAASPFGLAAVAVAFQLSVEVFASVIGPDSGKQRDVLEGLGVKKAHIVNGDSDSFATVICEHLGKGVDLVYNPTQNHKATNFQCVRPGGTIIQFANKSPSPSMMQVASSSVSLVNFDLANLIKYEPDYMAVLIESMVQYEDFVSDRFSVLESVTKSVELTDTKKAFATIEKSPFLGLVSITGAPCEKPQVEIATMKRTKSLHQVISKTGTYLLAGGLGGLGRSTCELLVKNGAKHVAFLSRSGASSDVTRRFVDSLKKQGVNARVYKADICDAKALTEVVKRQVRKEMPPIKGVFQCAAVIKDSIFANMTYSDWVEAVRPKTIGSENLVQVVSANSEDPFFIFLASSAGVIGNRGQANYAAGNCFEDALAMSRHLEGKHAVSIDLGPVLSAGMLAEGDEILDILRASGFYGIRHQDFLTMITHAITTEVAPKAPMPSRVIMGIGSGGLIRQNQPADPYWSRTALYGYLNLVDIAFPDLAVVDGSANFDLKSLLSCCSDTAAAAEIITTGLSHMLAKAMNMLPEEIDTGKPPNVYGVDSLVAVGVRNWVVTNCGVEVSVFEVLSDKTVAELAMDIATKGGFGAHDD</sequence>
<dbReference type="GO" id="GO:0006633">
    <property type="term" value="P:fatty acid biosynthetic process"/>
    <property type="evidence" value="ECO:0007669"/>
    <property type="project" value="TreeGrafter"/>
</dbReference>
<dbReference type="Pfam" id="PF00109">
    <property type="entry name" value="ketoacyl-synt"/>
    <property type="match status" value="1"/>
</dbReference>
<feature type="region of interest" description="N-terminal hotdog fold" evidence="7">
    <location>
        <begin position="932"/>
        <end position="1068"/>
    </location>
</feature>
<evidence type="ECO:0000256" key="7">
    <source>
        <dbReference type="PROSITE-ProRule" id="PRU01363"/>
    </source>
</evidence>
<dbReference type="InterPro" id="IPR036736">
    <property type="entry name" value="ACP-like_sf"/>
</dbReference>
<dbReference type="GO" id="GO:0016491">
    <property type="term" value="F:oxidoreductase activity"/>
    <property type="evidence" value="ECO:0007669"/>
    <property type="project" value="UniProtKB-KW"/>
</dbReference>
<evidence type="ECO:0000256" key="6">
    <source>
        <dbReference type="ARBA" id="ARBA00023268"/>
    </source>
</evidence>
<dbReference type="CDD" id="cd05274">
    <property type="entry name" value="KR_FAS_SDR_x"/>
    <property type="match status" value="1"/>
</dbReference>
<feature type="compositionally biased region" description="Polar residues" evidence="8">
    <location>
        <begin position="440"/>
        <end position="452"/>
    </location>
</feature>
<dbReference type="Pfam" id="PF16197">
    <property type="entry name" value="KAsynt_C_assoc"/>
    <property type="match status" value="1"/>
</dbReference>
<dbReference type="InterPro" id="IPR013968">
    <property type="entry name" value="PKS_KR"/>
</dbReference>
<reference evidence="12" key="1">
    <citation type="submission" date="2021-04" db="EMBL/GenBank/DDBJ databases">
        <title>Draft genome of Fusarium avenaceum strain F156N33, isolated from an atmospheric sample in Virginia.</title>
        <authorList>
            <person name="Yang S."/>
            <person name="Vinatzer B.A."/>
            <person name="Coleman J."/>
        </authorList>
    </citation>
    <scope>NUCLEOTIDE SEQUENCE</scope>
    <source>
        <strain evidence="12">F156N33</strain>
    </source>
</reference>
<dbReference type="InterPro" id="IPR016039">
    <property type="entry name" value="Thiolase-like"/>
</dbReference>
<dbReference type="PANTHER" id="PTHR43775">
    <property type="entry name" value="FATTY ACID SYNTHASE"/>
    <property type="match status" value="1"/>
</dbReference>
<comment type="caution">
    <text evidence="12">The sequence shown here is derived from an EMBL/GenBank/DDBJ whole genome shotgun (WGS) entry which is preliminary data.</text>
</comment>
<proteinExistence type="predicted"/>
<dbReference type="InterPro" id="IPR020841">
    <property type="entry name" value="PKS_Beta-ketoAc_synthase_dom"/>
</dbReference>
<dbReference type="InterPro" id="IPR020807">
    <property type="entry name" value="PKS_DH"/>
</dbReference>
<dbReference type="InterPro" id="IPR032821">
    <property type="entry name" value="PKS_assoc"/>
</dbReference>
<dbReference type="Gene3D" id="3.10.129.110">
    <property type="entry name" value="Polyketide synthase dehydratase"/>
    <property type="match status" value="1"/>
</dbReference>
<feature type="region of interest" description="Disordered" evidence="8">
    <location>
        <begin position="435"/>
        <end position="457"/>
    </location>
</feature>
<keyword evidence="6" id="KW-0511">Multifunctional enzyme</keyword>
<dbReference type="Gene3D" id="3.30.70.3290">
    <property type="match status" value="1"/>
</dbReference>
<dbReference type="GO" id="GO:0004312">
    <property type="term" value="F:fatty acid synthase activity"/>
    <property type="evidence" value="ECO:0007669"/>
    <property type="project" value="TreeGrafter"/>
</dbReference>
<keyword evidence="5" id="KW-0560">Oxidoreductase</keyword>
<feature type="domain" description="Carrier" evidence="9">
    <location>
        <begin position="2270"/>
        <end position="2344"/>
    </location>
</feature>
<dbReference type="PROSITE" id="PS52004">
    <property type="entry name" value="KS3_2"/>
    <property type="match status" value="1"/>
</dbReference>
<evidence type="ECO:0000256" key="2">
    <source>
        <dbReference type="ARBA" id="ARBA00022553"/>
    </source>
</evidence>
<evidence type="ECO:0000256" key="3">
    <source>
        <dbReference type="ARBA" id="ARBA00022603"/>
    </source>
</evidence>
<dbReference type="InterPro" id="IPR009081">
    <property type="entry name" value="PP-bd_ACP"/>
</dbReference>
<name>A0A9P7H995_9HYPO</name>
<dbReference type="InterPro" id="IPR049552">
    <property type="entry name" value="PKS_DH_N"/>
</dbReference>
<keyword evidence="2" id="KW-0597">Phosphoprotein</keyword>
<dbReference type="Gene3D" id="3.40.366.10">
    <property type="entry name" value="Malonyl-Coenzyme A Acyl Carrier Protein, domain 2"/>
    <property type="match status" value="1"/>
</dbReference>
<evidence type="ECO:0000256" key="1">
    <source>
        <dbReference type="ARBA" id="ARBA00022450"/>
    </source>
</evidence>
<dbReference type="Gene3D" id="1.10.1200.10">
    <property type="entry name" value="ACP-like"/>
    <property type="match status" value="1"/>
</dbReference>
<evidence type="ECO:0000256" key="8">
    <source>
        <dbReference type="SAM" id="MobiDB-lite"/>
    </source>
</evidence>
<dbReference type="Pfam" id="PF02801">
    <property type="entry name" value="Ketoacyl-synt_C"/>
    <property type="match status" value="1"/>
</dbReference>
<dbReference type="PANTHER" id="PTHR43775:SF29">
    <property type="entry name" value="ASPERFURANONE POLYKETIDE SYNTHASE AFOG-RELATED"/>
    <property type="match status" value="1"/>
</dbReference>
<dbReference type="Gene3D" id="3.40.50.720">
    <property type="entry name" value="NAD(P)-binding Rossmann-like Domain"/>
    <property type="match status" value="2"/>
</dbReference>
<dbReference type="InterPro" id="IPR042104">
    <property type="entry name" value="PKS_dehydratase_sf"/>
</dbReference>
<dbReference type="InterPro" id="IPR014031">
    <property type="entry name" value="Ketoacyl_synth_C"/>
</dbReference>
<evidence type="ECO:0000256" key="4">
    <source>
        <dbReference type="ARBA" id="ARBA00022679"/>
    </source>
</evidence>
<dbReference type="InterPro" id="IPR050091">
    <property type="entry name" value="PKS_NRPS_Biosynth_Enz"/>
</dbReference>
<dbReference type="Pfam" id="PF21089">
    <property type="entry name" value="PKS_DH_N"/>
    <property type="match status" value="1"/>
</dbReference>
<dbReference type="InterPro" id="IPR036291">
    <property type="entry name" value="NAD(P)-bd_dom_sf"/>
</dbReference>
<dbReference type="InterPro" id="IPR016035">
    <property type="entry name" value="Acyl_Trfase/lysoPLipase"/>
</dbReference>
<organism evidence="12 13">
    <name type="scientific">Fusarium avenaceum</name>
    <dbReference type="NCBI Taxonomy" id="40199"/>
    <lineage>
        <taxon>Eukaryota</taxon>
        <taxon>Fungi</taxon>
        <taxon>Dikarya</taxon>
        <taxon>Ascomycota</taxon>
        <taxon>Pezizomycotina</taxon>
        <taxon>Sordariomycetes</taxon>
        <taxon>Hypocreomycetidae</taxon>
        <taxon>Hypocreales</taxon>
        <taxon>Nectriaceae</taxon>
        <taxon>Fusarium</taxon>
        <taxon>Fusarium tricinctum species complex</taxon>
    </lineage>
</organism>
<evidence type="ECO:0000313" key="12">
    <source>
        <dbReference type="EMBL" id="KAG5664449.1"/>
    </source>
</evidence>
<dbReference type="InterPro" id="IPR011032">
    <property type="entry name" value="GroES-like_sf"/>
</dbReference>
<dbReference type="CDD" id="cd00833">
    <property type="entry name" value="PKS"/>
    <property type="match status" value="1"/>
</dbReference>
<dbReference type="Pfam" id="PF23114">
    <property type="entry name" value="NAD-bd_HRPKS_sdrA"/>
    <property type="match status" value="1"/>
</dbReference>
<dbReference type="SMART" id="SM00825">
    <property type="entry name" value="PKS_KS"/>
    <property type="match status" value="1"/>
</dbReference>
<dbReference type="InterPro" id="IPR014043">
    <property type="entry name" value="Acyl_transferase_dom"/>
</dbReference>
<dbReference type="InterPro" id="IPR057326">
    <property type="entry name" value="KR_dom"/>
</dbReference>
<dbReference type="GO" id="GO:0031177">
    <property type="term" value="F:phosphopantetheine binding"/>
    <property type="evidence" value="ECO:0007669"/>
    <property type="project" value="InterPro"/>
</dbReference>
<dbReference type="CDD" id="cd05195">
    <property type="entry name" value="enoyl_red"/>
    <property type="match status" value="1"/>
</dbReference>
<dbReference type="InterPro" id="IPR049900">
    <property type="entry name" value="PKS_mFAS_DH"/>
</dbReference>
<dbReference type="EMBL" id="JAGPUO010000002">
    <property type="protein sequence ID" value="KAG5664449.1"/>
    <property type="molecule type" value="Genomic_DNA"/>
</dbReference>
<evidence type="ECO:0008006" key="14">
    <source>
        <dbReference type="Google" id="ProtNLM"/>
    </source>
</evidence>
<evidence type="ECO:0000313" key="13">
    <source>
        <dbReference type="Proteomes" id="UP000782241"/>
    </source>
</evidence>
<dbReference type="PROSITE" id="PS50075">
    <property type="entry name" value="CARRIER"/>
    <property type="match status" value="1"/>
</dbReference>
<keyword evidence="1" id="KW-0596">Phosphopantetheine</keyword>
<dbReference type="InterPro" id="IPR020806">
    <property type="entry name" value="PKS_PP-bd"/>
</dbReference>
<keyword evidence="4" id="KW-0808">Transferase</keyword>
<dbReference type="SMART" id="SM00823">
    <property type="entry name" value="PKS_PP"/>
    <property type="match status" value="1"/>
</dbReference>
<dbReference type="SUPFAM" id="SSF51735">
    <property type="entry name" value="NAD(P)-binding Rossmann-fold domains"/>
    <property type="match status" value="2"/>
</dbReference>
<dbReference type="SMART" id="SM00822">
    <property type="entry name" value="PKS_KR"/>
    <property type="match status" value="1"/>
</dbReference>
<dbReference type="SUPFAM" id="SSF47336">
    <property type="entry name" value="ACP-like"/>
    <property type="match status" value="1"/>
</dbReference>
<dbReference type="GO" id="GO:0008168">
    <property type="term" value="F:methyltransferase activity"/>
    <property type="evidence" value="ECO:0007669"/>
    <property type="project" value="UniProtKB-KW"/>
</dbReference>
<feature type="domain" description="PKS/mFAS DH" evidence="11">
    <location>
        <begin position="932"/>
        <end position="1236"/>
    </location>
</feature>
<keyword evidence="13" id="KW-1185">Reference proteome</keyword>
<dbReference type="Pfam" id="PF14765">
    <property type="entry name" value="PS-DH"/>
    <property type="match status" value="1"/>
</dbReference>